<proteinExistence type="predicted"/>
<organism evidence="1">
    <name type="scientific">Arundo donax</name>
    <name type="common">Giant reed</name>
    <name type="synonym">Donax arundinaceus</name>
    <dbReference type="NCBI Taxonomy" id="35708"/>
    <lineage>
        <taxon>Eukaryota</taxon>
        <taxon>Viridiplantae</taxon>
        <taxon>Streptophyta</taxon>
        <taxon>Embryophyta</taxon>
        <taxon>Tracheophyta</taxon>
        <taxon>Spermatophyta</taxon>
        <taxon>Magnoliopsida</taxon>
        <taxon>Liliopsida</taxon>
        <taxon>Poales</taxon>
        <taxon>Poaceae</taxon>
        <taxon>PACMAD clade</taxon>
        <taxon>Arundinoideae</taxon>
        <taxon>Arundineae</taxon>
        <taxon>Arundo</taxon>
    </lineage>
</organism>
<reference evidence="1" key="1">
    <citation type="submission" date="2014-09" db="EMBL/GenBank/DDBJ databases">
        <authorList>
            <person name="Magalhaes I.L.F."/>
            <person name="Oliveira U."/>
            <person name="Santos F.R."/>
            <person name="Vidigal T.H.D.A."/>
            <person name="Brescovit A.D."/>
            <person name="Santos A.J."/>
        </authorList>
    </citation>
    <scope>NUCLEOTIDE SEQUENCE</scope>
    <source>
        <tissue evidence="1">Shoot tissue taken approximately 20 cm above the soil surface</tissue>
    </source>
</reference>
<protein>
    <submittedName>
        <fullName evidence="1">Uncharacterized protein</fullName>
    </submittedName>
</protein>
<accession>A0A0A9FBB7</accession>
<evidence type="ECO:0000313" key="1">
    <source>
        <dbReference type="EMBL" id="JAE05543.1"/>
    </source>
</evidence>
<dbReference type="EMBL" id="GBRH01192353">
    <property type="protein sequence ID" value="JAE05543.1"/>
    <property type="molecule type" value="Transcribed_RNA"/>
</dbReference>
<dbReference type="AlphaFoldDB" id="A0A0A9FBB7"/>
<name>A0A0A9FBB7_ARUDO</name>
<reference evidence="1" key="2">
    <citation type="journal article" date="2015" name="Data Brief">
        <title>Shoot transcriptome of the giant reed, Arundo donax.</title>
        <authorList>
            <person name="Barrero R.A."/>
            <person name="Guerrero F.D."/>
            <person name="Moolhuijzen P."/>
            <person name="Goolsby J.A."/>
            <person name="Tidwell J."/>
            <person name="Bellgard S.E."/>
            <person name="Bellgard M.I."/>
        </authorList>
    </citation>
    <scope>NUCLEOTIDE SEQUENCE</scope>
    <source>
        <tissue evidence="1">Shoot tissue taken approximately 20 cm above the soil surface</tissue>
    </source>
</reference>
<sequence>MKLMSDHAQKEKQKTNRRTYIALAAVGWRTPEEDSTYLLKQTTTVRDQTSALIKTPLNGCVQFI</sequence>